<evidence type="ECO:0000256" key="1">
    <source>
        <dbReference type="ARBA" id="ARBA00004141"/>
    </source>
</evidence>
<evidence type="ECO:0000256" key="2">
    <source>
        <dbReference type="SAM" id="MobiDB-lite"/>
    </source>
</evidence>
<comment type="caution">
    <text evidence="4">The sequence shown here is derived from an EMBL/GenBank/DDBJ whole genome shotgun (WGS) entry which is preliminary data.</text>
</comment>
<feature type="transmembrane region" description="Helical" evidence="3">
    <location>
        <begin position="145"/>
        <end position="164"/>
    </location>
</feature>
<evidence type="ECO:0000256" key="3">
    <source>
        <dbReference type="SAM" id="Phobius"/>
    </source>
</evidence>
<evidence type="ECO:0000313" key="5">
    <source>
        <dbReference type="Proteomes" id="UP000749559"/>
    </source>
</evidence>
<dbReference type="PROSITE" id="PS50850">
    <property type="entry name" value="MFS"/>
    <property type="match status" value="1"/>
</dbReference>
<feature type="transmembrane region" description="Helical" evidence="3">
    <location>
        <begin position="533"/>
        <end position="555"/>
    </location>
</feature>
<dbReference type="GO" id="GO:0008028">
    <property type="term" value="F:monocarboxylic acid transmembrane transporter activity"/>
    <property type="evidence" value="ECO:0007669"/>
    <property type="project" value="TreeGrafter"/>
</dbReference>
<dbReference type="PANTHER" id="PTHR11360">
    <property type="entry name" value="MONOCARBOXYLATE TRANSPORTER"/>
    <property type="match status" value="1"/>
</dbReference>
<dbReference type="Pfam" id="PF07690">
    <property type="entry name" value="MFS_1"/>
    <property type="match status" value="2"/>
</dbReference>
<feature type="transmembrane region" description="Helical" evidence="3">
    <location>
        <begin position="265"/>
        <end position="286"/>
    </location>
</feature>
<dbReference type="InterPro" id="IPR020846">
    <property type="entry name" value="MFS_dom"/>
</dbReference>
<feature type="transmembrane region" description="Helical" evidence="3">
    <location>
        <begin position="476"/>
        <end position="497"/>
    </location>
</feature>
<evidence type="ECO:0000313" key="4">
    <source>
        <dbReference type="EMBL" id="CAH1778580.1"/>
    </source>
</evidence>
<dbReference type="Proteomes" id="UP000749559">
    <property type="component" value="Unassembled WGS sequence"/>
</dbReference>
<keyword evidence="3" id="KW-1133">Transmembrane helix</keyword>
<proteinExistence type="predicted"/>
<feature type="transmembrane region" description="Helical" evidence="3">
    <location>
        <begin position="567"/>
        <end position="586"/>
    </location>
</feature>
<feature type="transmembrane region" description="Helical" evidence="3">
    <location>
        <begin position="105"/>
        <end position="125"/>
    </location>
</feature>
<protein>
    <submittedName>
        <fullName evidence="4">Uncharacterized protein</fullName>
    </submittedName>
</protein>
<feature type="region of interest" description="Disordered" evidence="2">
    <location>
        <begin position="63"/>
        <end position="88"/>
    </location>
</feature>
<feature type="transmembrane region" description="Helical" evidence="3">
    <location>
        <begin position="435"/>
        <end position="456"/>
    </location>
</feature>
<keyword evidence="5" id="KW-1185">Reference proteome</keyword>
<comment type="subcellular location">
    <subcellularLocation>
        <location evidence="1">Membrane</location>
        <topology evidence="1">Multi-pass membrane protein</topology>
    </subcellularLocation>
</comment>
<dbReference type="SUPFAM" id="SSF103473">
    <property type="entry name" value="MFS general substrate transporter"/>
    <property type="match status" value="1"/>
</dbReference>
<feature type="transmembrane region" description="Helical" evidence="3">
    <location>
        <begin position="598"/>
        <end position="620"/>
    </location>
</feature>
<feature type="transmembrane region" description="Helical" evidence="3">
    <location>
        <begin position="176"/>
        <end position="195"/>
    </location>
</feature>
<dbReference type="InterPro" id="IPR050327">
    <property type="entry name" value="Proton-linked_MCT"/>
</dbReference>
<gene>
    <name evidence="4" type="ORF">OFUS_LOCUS5480</name>
</gene>
<dbReference type="GO" id="GO:0016020">
    <property type="term" value="C:membrane"/>
    <property type="evidence" value="ECO:0007669"/>
    <property type="project" value="UniProtKB-SubCell"/>
</dbReference>
<feature type="transmembrane region" description="Helical" evidence="3">
    <location>
        <begin position="201"/>
        <end position="221"/>
    </location>
</feature>
<accession>A0A8J1Y9A8</accession>
<feature type="region of interest" description="Disordered" evidence="2">
    <location>
        <begin position="1"/>
        <end position="44"/>
    </location>
</feature>
<keyword evidence="3" id="KW-0812">Transmembrane</keyword>
<dbReference type="EMBL" id="CAIIXF020000003">
    <property type="protein sequence ID" value="CAH1778580.1"/>
    <property type="molecule type" value="Genomic_DNA"/>
</dbReference>
<dbReference type="OrthoDB" id="2213137at2759"/>
<dbReference type="InterPro" id="IPR036259">
    <property type="entry name" value="MFS_trans_sf"/>
</dbReference>
<keyword evidence="3" id="KW-0472">Membrane</keyword>
<dbReference type="PANTHER" id="PTHR11360:SF284">
    <property type="entry name" value="EG:103B4.3 PROTEIN-RELATED"/>
    <property type="match status" value="1"/>
</dbReference>
<dbReference type="InterPro" id="IPR011701">
    <property type="entry name" value="MFS"/>
</dbReference>
<reference evidence="4" key="1">
    <citation type="submission" date="2022-03" db="EMBL/GenBank/DDBJ databases">
        <authorList>
            <person name="Martin C."/>
        </authorList>
    </citation>
    <scope>NUCLEOTIDE SEQUENCE</scope>
</reference>
<organism evidence="4 5">
    <name type="scientific">Owenia fusiformis</name>
    <name type="common">Polychaete worm</name>
    <dbReference type="NCBI Taxonomy" id="6347"/>
    <lineage>
        <taxon>Eukaryota</taxon>
        <taxon>Metazoa</taxon>
        <taxon>Spiralia</taxon>
        <taxon>Lophotrochozoa</taxon>
        <taxon>Annelida</taxon>
        <taxon>Polychaeta</taxon>
        <taxon>Sedentaria</taxon>
        <taxon>Canalipalpata</taxon>
        <taxon>Sabellida</taxon>
        <taxon>Oweniida</taxon>
        <taxon>Oweniidae</taxon>
        <taxon>Owenia</taxon>
    </lineage>
</organism>
<feature type="transmembrane region" description="Helical" evidence="3">
    <location>
        <begin position="509"/>
        <end position="527"/>
    </location>
</feature>
<feature type="compositionally biased region" description="Polar residues" evidence="2">
    <location>
        <begin position="77"/>
        <end position="86"/>
    </location>
</feature>
<sequence>MAENTNIESKLEERTTPSSAGVKDDVDDELIPVRANEDSGPDFNSKPNVDVDVIVLHDNHASGGDTGQDAISKPNHVHSNSGTANTHAGVDSDWREVYEPPIDHGYAWFIVVGCFLMNVLFTGSFKSIGILFVEIREEYGASPGIVSWLVGLFGISWALCAPLATGLGRRHGARRIVIFGGILCALGPILTAFAPNIMAVIFFYGLLTGIGSGFAYGPSYILVVQYFNKRRSLANGIAVAGSSVGQLLFPLLLRHLVDTYGYRNSLILIGGINLNIVLSGALYRPLDFYKRKVKIRKTTSRIKVSEIESLLGDDRSLDAKPSSDSSKLPINKQLKKLKLEDGINCSSESLKDVKLESEKLVDSEDEAGSIHEGKKSVYRYASNLSLVEASVQAHEDHIQRQLRDSTATDIAQKKYGCLKTCLKGSPSEPPLFNFALLRSAVFMFFAISVMVNNLAYSSQFMYLPPYCKEIGISKETTAMVMSIMGVGDLVARLFCGWFGDLGYIERRHIVAIGMTVPGLMSIILPFIKSYPTFLIYSIIIGVFGGTFIALLAVVLVDFVGIELLEPAFGNCMAFAGIGFLIGPTLMGQVRTATGNYDLPFHIGGVFNIMGAVLLLMYPLAKKIDDRKTN</sequence>
<feature type="transmembrane region" description="Helical" evidence="3">
    <location>
        <begin position="233"/>
        <end position="253"/>
    </location>
</feature>
<dbReference type="AlphaFoldDB" id="A0A8J1Y9A8"/>
<dbReference type="CDD" id="cd17352">
    <property type="entry name" value="MFS_MCT_SLC16"/>
    <property type="match status" value="1"/>
</dbReference>
<name>A0A8J1Y9A8_OWEFU</name>
<dbReference type="Gene3D" id="1.20.1250.20">
    <property type="entry name" value="MFS general substrate transporter like domains"/>
    <property type="match status" value="2"/>
</dbReference>